<proteinExistence type="predicted"/>
<accession>A0A914IBY0</accession>
<name>A0A914IBY0_GLORO</name>
<dbReference type="AlphaFoldDB" id="A0A914IBY0"/>
<keyword evidence="1" id="KW-1185">Reference proteome</keyword>
<evidence type="ECO:0000313" key="1">
    <source>
        <dbReference type="Proteomes" id="UP000887572"/>
    </source>
</evidence>
<protein>
    <submittedName>
        <fullName evidence="2">Uncharacterized protein</fullName>
    </submittedName>
</protein>
<reference evidence="2" key="1">
    <citation type="submission" date="2022-11" db="UniProtKB">
        <authorList>
            <consortium name="WormBaseParasite"/>
        </authorList>
    </citation>
    <scope>IDENTIFICATION</scope>
</reference>
<organism evidence="1 2">
    <name type="scientific">Globodera rostochiensis</name>
    <name type="common">Golden nematode worm</name>
    <name type="synonym">Heterodera rostochiensis</name>
    <dbReference type="NCBI Taxonomy" id="31243"/>
    <lineage>
        <taxon>Eukaryota</taxon>
        <taxon>Metazoa</taxon>
        <taxon>Ecdysozoa</taxon>
        <taxon>Nematoda</taxon>
        <taxon>Chromadorea</taxon>
        <taxon>Rhabditida</taxon>
        <taxon>Tylenchina</taxon>
        <taxon>Tylenchomorpha</taxon>
        <taxon>Tylenchoidea</taxon>
        <taxon>Heteroderidae</taxon>
        <taxon>Heteroderinae</taxon>
        <taxon>Globodera</taxon>
    </lineage>
</organism>
<evidence type="ECO:0000313" key="2">
    <source>
        <dbReference type="WBParaSite" id="Gr19_v10_g9191.t1"/>
    </source>
</evidence>
<dbReference type="Proteomes" id="UP000887572">
    <property type="component" value="Unplaced"/>
</dbReference>
<dbReference type="WBParaSite" id="Gr19_v10_g9191.t1">
    <property type="protein sequence ID" value="Gr19_v10_g9191.t1"/>
    <property type="gene ID" value="Gr19_v10_g9191"/>
</dbReference>
<sequence length="170" mass="17483">MPSKILIQGLTDVFIKFSVCTACTATLVFNRNQGGIAAPTKSACPTLACPGGNNAEYLPRGSAAFDVQQNNMCASPCICDTSNVCYQPSGVSNGNILVRLTTQCPATCASSDGCTIQALVGGTSARTTGCLALQGTTTCRYRIGDTFNAKYVSCNGCPSLNTLTCGGQVP</sequence>